<protein>
    <submittedName>
        <fullName evidence="2">Uncharacterized protein</fullName>
    </submittedName>
</protein>
<proteinExistence type="predicted"/>
<dbReference type="KEGG" id="tpol:Mal48_23430"/>
<organism evidence="2 3">
    <name type="scientific">Thalassoglobus polymorphus</name>
    <dbReference type="NCBI Taxonomy" id="2527994"/>
    <lineage>
        <taxon>Bacteria</taxon>
        <taxon>Pseudomonadati</taxon>
        <taxon>Planctomycetota</taxon>
        <taxon>Planctomycetia</taxon>
        <taxon>Planctomycetales</taxon>
        <taxon>Planctomycetaceae</taxon>
        <taxon>Thalassoglobus</taxon>
    </lineage>
</organism>
<feature type="transmembrane region" description="Helical" evidence="1">
    <location>
        <begin position="46"/>
        <end position="65"/>
    </location>
</feature>
<accession>A0A517QN77</accession>
<keyword evidence="1" id="KW-0812">Transmembrane</keyword>
<evidence type="ECO:0000313" key="3">
    <source>
        <dbReference type="Proteomes" id="UP000315724"/>
    </source>
</evidence>
<feature type="transmembrane region" description="Helical" evidence="1">
    <location>
        <begin position="7"/>
        <end position="26"/>
    </location>
</feature>
<evidence type="ECO:0000313" key="2">
    <source>
        <dbReference type="EMBL" id="QDT33091.1"/>
    </source>
</evidence>
<keyword evidence="1" id="KW-0472">Membrane</keyword>
<reference evidence="2 3" key="1">
    <citation type="submission" date="2019-02" db="EMBL/GenBank/DDBJ databases">
        <title>Deep-cultivation of Planctomycetes and their phenomic and genomic characterization uncovers novel biology.</title>
        <authorList>
            <person name="Wiegand S."/>
            <person name="Jogler M."/>
            <person name="Boedeker C."/>
            <person name="Pinto D."/>
            <person name="Vollmers J."/>
            <person name="Rivas-Marin E."/>
            <person name="Kohn T."/>
            <person name="Peeters S.H."/>
            <person name="Heuer A."/>
            <person name="Rast P."/>
            <person name="Oberbeckmann S."/>
            <person name="Bunk B."/>
            <person name="Jeske O."/>
            <person name="Meyerdierks A."/>
            <person name="Storesund J.E."/>
            <person name="Kallscheuer N."/>
            <person name="Luecker S."/>
            <person name="Lage O.M."/>
            <person name="Pohl T."/>
            <person name="Merkel B.J."/>
            <person name="Hornburger P."/>
            <person name="Mueller R.-W."/>
            <person name="Bruemmer F."/>
            <person name="Labrenz M."/>
            <person name="Spormann A.M."/>
            <person name="Op den Camp H."/>
            <person name="Overmann J."/>
            <person name="Amann R."/>
            <person name="Jetten M.S.M."/>
            <person name="Mascher T."/>
            <person name="Medema M.H."/>
            <person name="Devos D.P."/>
            <person name="Kaster A.-K."/>
            <person name="Ovreas L."/>
            <person name="Rohde M."/>
            <person name="Galperin M.Y."/>
            <person name="Jogler C."/>
        </authorList>
    </citation>
    <scope>NUCLEOTIDE SEQUENCE [LARGE SCALE GENOMIC DNA]</scope>
    <source>
        <strain evidence="2 3">Mal48</strain>
    </source>
</reference>
<dbReference type="Proteomes" id="UP000315724">
    <property type="component" value="Chromosome"/>
</dbReference>
<evidence type="ECO:0000256" key="1">
    <source>
        <dbReference type="SAM" id="Phobius"/>
    </source>
</evidence>
<keyword evidence="3" id="KW-1185">Reference proteome</keyword>
<dbReference type="AlphaFoldDB" id="A0A517QN77"/>
<keyword evidence="1" id="KW-1133">Transmembrane helix</keyword>
<sequence>MRQYVKANIWIALEMIFKPGVVLLNIEEGDHFKRLRTGSQFFLKWFLIRLSMSVLSSGLILFVSLKLFEQILNHCFCCHTISNCAVIHNNSVT</sequence>
<name>A0A517QN77_9PLAN</name>
<dbReference type="EMBL" id="CP036267">
    <property type="protein sequence ID" value="QDT33091.1"/>
    <property type="molecule type" value="Genomic_DNA"/>
</dbReference>
<gene>
    <name evidence="2" type="ORF">Mal48_23430</name>
</gene>